<feature type="non-terminal residue" evidence="2">
    <location>
        <position position="1"/>
    </location>
</feature>
<protein>
    <submittedName>
        <fullName evidence="2">Uncharacterized protein</fullName>
    </submittedName>
</protein>
<evidence type="ECO:0000256" key="1">
    <source>
        <dbReference type="SAM" id="MobiDB-lite"/>
    </source>
</evidence>
<dbReference type="AlphaFoldDB" id="X1SWW7"/>
<evidence type="ECO:0000313" key="2">
    <source>
        <dbReference type="EMBL" id="GAI79830.1"/>
    </source>
</evidence>
<sequence>VYHENVKDAFMLDIEHQEGLEPGHSVRARVKRDADTGKKTVLSVGFPDDLKEFDDALAEGGYNHDMGNITEASIERARQKFPYLYRLAEQLGLPPPATEAEVEQLAEAAKSAPFAELEAAATAVNEEKEGEQSEEPASGSD</sequence>
<reference evidence="2" key="1">
    <citation type="journal article" date="2014" name="Front. Microbiol.">
        <title>High frequency of phylogenetically diverse reductive dehalogenase-homologous genes in deep subseafloor sedimentary metagenomes.</title>
        <authorList>
            <person name="Kawai M."/>
            <person name="Futagami T."/>
            <person name="Toyoda A."/>
            <person name="Takaki Y."/>
            <person name="Nishi S."/>
            <person name="Hori S."/>
            <person name="Arai W."/>
            <person name="Tsubouchi T."/>
            <person name="Morono Y."/>
            <person name="Uchiyama I."/>
            <person name="Ito T."/>
            <person name="Fujiyama A."/>
            <person name="Inagaki F."/>
            <person name="Takami H."/>
        </authorList>
    </citation>
    <scope>NUCLEOTIDE SEQUENCE</scope>
    <source>
        <strain evidence="2">Expedition CK06-06</strain>
    </source>
</reference>
<name>X1SWW7_9ZZZZ</name>
<feature type="region of interest" description="Disordered" evidence="1">
    <location>
        <begin position="120"/>
        <end position="141"/>
    </location>
</feature>
<accession>X1SWW7</accession>
<gene>
    <name evidence="2" type="ORF">S12H4_11906</name>
</gene>
<comment type="caution">
    <text evidence="2">The sequence shown here is derived from an EMBL/GenBank/DDBJ whole genome shotgun (WGS) entry which is preliminary data.</text>
</comment>
<organism evidence="2">
    <name type="scientific">marine sediment metagenome</name>
    <dbReference type="NCBI Taxonomy" id="412755"/>
    <lineage>
        <taxon>unclassified sequences</taxon>
        <taxon>metagenomes</taxon>
        <taxon>ecological metagenomes</taxon>
    </lineage>
</organism>
<proteinExistence type="predicted"/>
<dbReference type="EMBL" id="BARW01005479">
    <property type="protein sequence ID" value="GAI79830.1"/>
    <property type="molecule type" value="Genomic_DNA"/>
</dbReference>